<evidence type="ECO:0000256" key="2">
    <source>
        <dbReference type="ARBA" id="ARBA00023239"/>
    </source>
</evidence>
<dbReference type="InterPro" id="IPR000573">
    <property type="entry name" value="AconitaseA/IPMdHydase_ssu_swvl"/>
</dbReference>
<comment type="function">
    <text evidence="3">Catalyzes the isomerization between 2-isopropylmalate and 3-isopropylmalate, via the formation of 2-isopropylmaleate.</text>
</comment>
<comment type="pathway">
    <text evidence="3">Amino-acid biosynthesis; L-leucine biosynthesis; L-leucine from 3-methyl-2-oxobutanoate: step 2/4.</text>
</comment>
<dbReference type="STRING" id="1817864.A2Z21_01590"/>
<comment type="similarity">
    <text evidence="1 3">Belongs to the LeuD family. LeuD type 2 subfamily.</text>
</comment>
<keyword evidence="3" id="KW-0028">Amino-acid biosynthesis</keyword>
<dbReference type="UniPathway" id="UPA00048">
    <property type="reaction ID" value="UER00071"/>
</dbReference>
<evidence type="ECO:0000313" key="5">
    <source>
        <dbReference type="EMBL" id="OGF55673.1"/>
    </source>
</evidence>
<evidence type="ECO:0000259" key="4">
    <source>
        <dbReference type="Pfam" id="PF00694"/>
    </source>
</evidence>
<dbReference type="Proteomes" id="UP000179157">
    <property type="component" value="Unassembled WGS sequence"/>
</dbReference>
<name>A0A1F5UWX8_FRAXR</name>
<dbReference type="HAMAP" id="MF_01032">
    <property type="entry name" value="LeuD_type2"/>
    <property type="match status" value="1"/>
</dbReference>
<dbReference type="Pfam" id="PF00694">
    <property type="entry name" value="Aconitase_C"/>
    <property type="match status" value="1"/>
</dbReference>
<dbReference type="PANTHER" id="PTHR43345:SF2">
    <property type="entry name" value="3-ISOPROPYLMALATE DEHYDRATASE SMALL SUBUNIT 1"/>
    <property type="match status" value="1"/>
</dbReference>
<proteinExistence type="inferred from homology"/>
<dbReference type="EMBL" id="MFGX01000051">
    <property type="protein sequence ID" value="OGF55673.1"/>
    <property type="molecule type" value="Genomic_DNA"/>
</dbReference>
<dbReference type="PANTHER" id="PTHR43345">
    <property type="entry name" value="3-ISOPROPYLMALATE DEHYDRATASE SMALL SUBUNIT 2-RELATED-RELATED"/>
    <property type="match status" value="1"/>
</dbReference>
<dbReference type="AlphaFoldDB" id="A0A1F5UWX8"/>
<sequence length="171" mass="18812">MIIRGKAWKFADYVSTDLIAPGRYSNLRDNMKEFVKHVLEDADPKFAPAALEGKQTYIVVGGRNFGQGSSREHAARLIKLSGVPIVLAKSFARIFYRNCFNIGMPALVADTDQIAQGDELEIDVAQGIVHDKTKGTQLQAGRIPPVMLQILNGGGIIEYIKKHGDLVFEKA</sequence>
<evidence type="ECO:0000256" key="1">
    <source>
        <dbReference type="ARBA" id="ARBA00009869"/>
    </source>
</evidence>
<comment type="caution">
    <text evidence="5">The sequence shown here is derived from an EMBL/GenBank/DDBJ whole genome shotgun (WGS) entry which is preliminary data.</text>
</comment>
<dbReference type="InterPro" id="IPR015928">
    <property type="entry name" value="Aconitase/3IPM_dehydase_swvl"/>
</dbReference>
<dbReference type="EC" id="4.2.1.33" evidence="3"/>
<organism evidence="5 6">
    <name type="scientific">Fraserbacteria sp. (strain RBG_16_55_9)</name>
    <dbReference type="NCBI Taxonomy" id="1817864"/>
    <lineage>
        <taxon>Bacteria</taxon>
        <taxon>Candidatus Fraseribacteriota</taxon>
    </lineage>
</organism>
<dbReference type="InterPro" id="IPR011827">
    <property type="entry name" value="LeuD_type2/HacB/DmdB"/>
</dbReference>
<feature type="domain" description="Aconitase A/isopropylmalate dehydratase small subunit swivel" evidence="4">
    <location>
        <begin position="51"/>
        <end position="104"/>
    </location>
</feature>
<protein>
    <recommendedName>
        <fullName evidence="3">3-isopropylmalate dehydratase small subunit</fullName>
        <ecNumber evidence="3">4.2.1.33</ecNumber>
    </recommendedName>
    <alternativeName>
        <fullName evidence="3">Alpha-IPM isomerase</fullName>
        <shortName evidence="3">IPMI</shortName>
    </alternativeName>
    <alternativeName>
        <fullName evidence="3">Isopropylmalate isomerase</fullName>
    </alternativeName>
</protein>
<evidence type="ECO:0000256" key="3">
    <source>
        <dbReference type="HAMAP-Rule" id="MF_01032"/>
    </source>
</evidence>
<keyword evidence="3" id="KW-0432">Leucine biosynthesis</keyword>
<comment type="catalytic activity">
    <reaction evidence="3">
        <text>(2R,3S)-3-isopropylmalate = (2S)-2-isopropylmalate</text>
        <dbReference type="Rhea" id="RHEA:32287"/>
        <dbReference type="ChEBI" id="CHEBI:1178"/>
        <dbReference type="ChEBI" id="CHEBI:35121"/>
        <dbReference type="EC" id="4.2.1.33"/>
    </reaction>
</comment>
<keyword evidence="2 3" id="KW-0456">Lyase</keyword>
<dbReference type="GO" id="GO:0009098">
    <property type="term" value="P:L-leucine biosynthetic process"/>
    <property type="evidence" value="ECO:0007669"/>
    <property type="project" value="UniProtKB-UniRule"/>
</dbReference>
<dbReference type="SUPFAM" id="SSF52016">
    <property type="entry name" value="LeuD/IlvD-like"/>
    <property type="match status" value="1"/>
</dbReference>
<evidence type="ECO:0000313" key="6">
    <source>
        <dbReference type="Proteomes" id="UP000179157"/>
    </source>
</evidence>
<accession>A0A1F5UWX8</accession>
<dbReference type="Gene3D" id="3.20.19.10">
    <property type="entry name" value="Aconitase, domain 4"/>
    <property type="match status" value="1"/>
</dbReference>
<dbReference type="NCBIfam" id="TIGR02087">
    <property type="entry name" value="LEUD_arch"/>
    <property type="match status" value="1"/>
</dbReference>
<reference evidence="5 6" key="1">
    <citation type="journal article" date="2016" name="Nat. Commun.">
        <title>Thousands of microbial genomes shed light on interconnected biogeochemical processes in an aquifer system.</title>
        <authorList>
            <person name="Anantharaman K."/>
            <person name="Brown C.T."/>
            <person name="Hug L.A."/>
            <person name="Sharon I."/>
            <person name="Castelle C.J."/>
            <person name="Probst A.J."/>
            <person name="Thomas B.C."/>
            <person name="Singh A."/>
            <person name="Wilkins M.J."/>
            <person name="Karaoz U."/>
            <person name="Brodie E.L."/>
            <person name="Williams K.H."/>
            <person name="Hubbard S.S."/>
            <person name="Banfield J.F."/>
        </authorList>
    </citation>
    <scope>NUCLEOTIDE SEQUENCE [LARGE SCALE GENOMIC DNA]</scope>
    <source>
        <strain evidence="6">RBG_16_55_9</strain>
    </source>
</reference>
<comment type="subunit">
    <text evidence="3">Heterodimer of LeuC and LeuD.</text>
</comment>
<keyword evidence="3" id="KW-0100">Branched-chain amino acid biosynthesis</keyword>
<gene>
    <name evidence="3" type="primary">leuD</name>
    <name evidence="5" type="ORF">A2Z21_01590</name>
</gene>
<dbReference type="GO" id="GO:0003861">
    <property type="term" value="F:3-isopropylmalate dehydratase activity"/>
    <property type="evidence" value="ECO:0007669"/>
    <property type="project" value="UniProtKB-UniRule"/>
</dbReference>
<dbReference type="InterPro" id="IPR050075">
    <property type="entry name" value="LeuD"/>
</dbReference>